<comment type="similarity">
    <text evidence="2">Belongs to the drug/metabolite transporter (DMT) superfamily. 10 TMS drug/metabolite exporter (DME) (TC 2.A.7.3) family.</text>
</comment>
<feature type="domain" description="EamA" evidence="7">
    <location>
        <begin position="147"/>
        <end position="276"/>
    </location>
</feature>
<evidence type="ECO:0000313" key="8">
    <source>
        <dbReference type="EMBL" id="MCL6283635.1"/>
    </source>
</evidence>
<dbReference type="PANTHER" id="PTHR22911">
    <property type="entry name" value="ACYL-MALONYL CONDENSING ENZYME-RELATED"/>
    <property type="match status" value="1"/>
</dbReference>
<dbReference type="Pfam" id="PF00892">
    <property type="entry name" value="EamA"/>
    <property type="match status" value="2"/>
</dbReference>
<dbReference type="EMBL" id="JAMFMB010000009">
    <property type="protein sequence ID" value="MCL6283635.1"/>
    <property type="molecule type" value="Genomic_DNA"/>
</dbReference>
<reference evidence="8" key="1">
    <citation type="submission" date="2022-05" db="EMBL/GenBank/DDBJ databases">
        <authorList>
            <person name="Park J.-S."/>
        </authorList>
    </citation>
    <scope>NUCLEOTIDE SEQUENCE</scope>
    <source>
        <strain evidence="8">2012CJ41-6</strain>
    </source>
</reference>
<evidence type="ECO:0000256" key="5">
    <source>
        <dbReference type="ARBA" id="ARBA00023136"/>
    </source>
</evidence>
<feature type="transmembrane region" description="Helical" evidence="6">
    <location>
        <begin position="67"/>
        <end position="88"/>
    </location>
</feature>
<gene>
    <name evidence="8" type="ORF">M3P21_08840</name>
</gene>
<keyword evidence="3 6" id="KW-0812">Transmembrane</keyword>
<keyword evidence="5 6" id="KW-0472">Membrane</keyword>
<feature type="transmembrane region" description="Helical" evidence="6">
    <location>
        <begin position="210"/>
        <end position="227"/>
    </location>
</feature>
<evidence type="ECO:0000256" key="6">
    <source>
        <dbReference type="SAM" id="Phobius"/>
    </source>
</evidence>
<dbReference type="SUPFAM" id="SSF103481">
    <property type="entry name" value="Multidrug resistance efflux transporter EmrE"/>
    <property type="match status" value="2"/>
</dbReference>
<comment type="subcellular location">
    <subcellularLocation>
        <location evidence="1">Membrane</location>
        <topology evidence="1">Multi-pass membrane protein</topology>
    </subcellularLocation>
</comment>
<feature type="transmembrane region" description="Helical" evidence="6">
    <location>
        <begin position="35"/>
        <end position="55"/>
    </location>
</feature>
<evidence type="ECO:0000256" key="1">
    <source>
        <dbReference type="ARBA" id="ARBA00004141"/>
    </source>
</evidence>
<evidence type="ECO:0000256" key="2">
    <source>
        <dbReference type="ARBA" id="ARBA00009853"/>
    </source>
</evidence>
<feature type="transmembrane region" description="Helical" evidence="6">
    <location>
        <begin position="178"/>
        <end position="198"/>
    </location>
</feature>
<comment type="caution">
    <text evidence="8">The sequence shown here is derived from an EMBL/GenBank/DDBJ whole genome shotgun (WGS) entry which is preliminary data.</text>
</comment>
<accession>A0ABT0Q1B7</accession>
<evidence type="ECO:0000259" key="7">
    <source>
        <dbReference type="Pfam" id="PF00892"/>
    </source>
</evidence>
<proteinExistence type="inferred from homology"/>
<feature type="domain" description="EamA" evidence="7">
    <location>
        <begin position="7"/>
        <end position="138"/>
    </location>
</feature>
<protein>
    <submittedName>
        <fullName evidence="8">DMT family transporter</fullName>
    </submittedName>
</protein>
<dbReference type="PANTHER" id="PTHR22911:SF6">
    <property type="entry name" value="SOLUTE CARRIER FAMILY 35 MEMBER G1"/>
    <property type="match status" value="1"/>
</dbReference>
<dbReference type="InterPro" id="IPR037185">
    <property type="entry name" value="EmrE-like"/>
</dbReference>
<feature type="transmembrane region" description="Helical" evidence="6">
    <location>
        <begin position="147"/>
        <end position="166"/>
    </location>
</feature>
<organism evidence="8 9">
    <name type="scientific">Ruegeria spongiae</name>
    <dbReference type="NCBI Taxonomy" id="2942209"/>
    <lineage>
        <taxon>Bacteria</taxon>
        <taxon>Pseudomonadati</taxon>
        <taxon>Pseudomonadota</taxon>
        <taxon>Alphaproteobacteria</taxon>
        <taxon>Rhodobacterales</taxon>
        <taxon>Roseobacteraceae</taxon>
        <taxon>Ruegeria</taxon>
    </lineage>
</organism>
<sequence length="324" mass="34905">MGRNLQGSLFGLLAFGIFSTHDVFVKFLGGSYSPVQLLFFSGLLGFPLVVLMMMGDASEGHLRPVHPWWIAGRCASMICSALGAFYAFTILPLAQVYAILFAAPLIITVLAIPVLGEKVGFHRWAAVMVGLIGVIIVLRPGDAHLSLGHLAALISAIGGATNSVIVRKIGREERSVVLLIYPMMTSFLLLGGALFFVYEPMPAADFGRMALIAALAFLAMLGLIRAYRFGEAAIVAPMQYSQILWATGYGYLIFDETIDRTTALGASVIIASGLYIIFRESRGPTSNTTPVLRTRTRGGTGNSLRAGAILRRMQSREEDSDPEA</sequence>
<keyword evidence="9" id="KW-1185">Reference proteome</keyword>
<evidence type="ECO:0000256" key="4">
    <source>
        <dbReference type="ARBA" id="ARBA00022989"/>
    </source>
</evidence>
<evidence type="ECO:0000256" key="3">
    <source>
        <dbReference type="ARBA" id="ARBA00022692"/>
    </source>
</evidence>
<name>A0ABT0Q1B7_9RHOB</name>
<evidence type="ECO:0000313" key="9">
    <source>
        <dbReference type="Proteomes" id="UP001203880"/>
    </source>
</evidence>
<dbReference type="RefSeq" id="WP_249709419.1">
    <property type="nucleotide sequence ID" value="NZ_JAMFMB010000009.1"/>
</dbReference>
<dbReference type="Proteomes" id="UP001203880">
    <property type="component" value="Unassembled WGS sequence"/>
</dbReference>
<keyword evidence="4 6" id="KW-1133">Transmembrane helix</keyword>
<feature type="transmembrane region" description="Helical" evidence="6">
    <location>
        <begin position="94"/>
        <end position="112"/>
    </location>
</feature>
<feature type="transmembrane region" description="Helical" evidence="6">
    <location>
        <begin position="124"/>
        <end position="141"/>
    </location>
</feature>
<dbReference type="InterPro" id="IPR000620">
    <property type="entry name" value="EamA_dom"/>
</dbReference>
<dbReference type="Gene3D" id="1.10.3730.20">
    <property type="match status" value="1"/>
</dbReference>